<dbReference type="NCBIfam" id="TIGR03025">
    <property type="entry name" value="EPS_sugtrans"/>
    <property type="match status" value="1"/>
</dbReference>
<organism evidence="10 11">
    <name type="scientific">Rhodococcus pyridinivorans KG-16</name>
    <dbReference type="NCBI Taxonomy" id="1441730"/>
    <lineage>
        <taxon>Bacteria</taxon>
        <taxon>Bacillati</taxon>
        <taxon>Actinomycetota</taxon>
        <taxon>Actinomycetes</taxon>
        <taxon>Mycobacteriales</taxon>
        <taxon>Nocardiaceae</taxon>
        <taxon>Rhodococcus</taxon>
    </lineage>
</organism>
<dbReference type="InterPro" id="IPR017475">
    <property type="entry name" value="EPS_sugar_tfrase"/>
</dbReference>
<dbReference type="PANTHER" id="PTHR30576">
    <property type="entry name" value="COLANIC BIOSYNTHESIS UDP-GLUCOSE LIPID CARRIER TRANSFERASE"/>
    <property type="match status" value="1"/>
</dbReference>
<proteinExistence type="inferred from homology"/>
<dbReference type="EMBL" id="AZXY01000005">
    <property type="protein sequence ID" value="KSZ58742.1"/>
    <property type="molecule type" value="Genomic_DNA"/>
</dbReference>
<feature type="transmembrane region" description="Helical" evidence="8">
    <location>
        <begin position="158"/>
        <end position="178"/>
    </location>
</feature>
<feature type="transmembrane region" description="Helical" evidence="8">
    <location>
        <begin position="65"/>
        <end position="89"/>
    </location>
</feature>
<evidence type="ECO:0000313" key="11">
    <source>
        <dbReference type="Proteomes" id="UP000053060"/>
    </source>
</evidence>
<dbReference type="PATRIC" id="fig|1441730.3.peg.2661"/>
<reference evidence="11" key="1">
    <citation type="submission" date="2015-01" db="EMBL/GenBank/DDBJ databases">
        <title>Draft genome sequence of Rhodococcus pyridinivorans strain KG-16, a hydrocarbon-degrading bacterium.</title>
        <authorList>
            <person name="Aggarwal R.K."/>
            <person name="Dawar C."/>
        </authorList>
    </citation>
    <scope>NUCLEOTIDE SEQUENCE [LARGE SCALE GENOMIC DNA]</scope>
    <source>
        <strain evidence="11">KG-16</strain>
    </source>
</reference>
<evidence type="ECO:0000256" key="7">
    <source>
        <dbReference type="SAM" id="MobiDB-lite"/>
    </source>
</evidence>
<dbReference type="Pfam" id="PF02397">
    <property type="entry name" value="Bac_transf"/>
    <property type="match status" value="1"/>
</dbReference>
<sequence>MYKRENDFATVLDTDSGRDTPATKAGSGPNGARKIGSTIVLPVGSQVATVPPPVRRARTERRYRSAVIGFDLFALVIAHVVVTVGYHSFDQIDSWRTPVLIGAALTAAIVSLGIQKAWDERILGTGPEEYRRVVRGYVFAVAALAVAGYGWGTSAGQSWTFGSLLIALVLTLLGRTVLRGRLSKARAEGRCLRSVLVAGDVEEVHELVSRADCLRRAGWRIDGICLAVGRGADSLPVAIDDIPVLGTDEIVLAVAEQHNFEAVALLPSGRWPHARTRKLSWDLEKIGAELLIAPVLMDVVGPRLHISPLEGLPLLQMSAPSYSGPAWIVKNVFDRVLAVLILMVIAPALLAVAIAIKAGSRGPILFRQQRVGRGGTPFTMYKFRSMVVGADEHKDDIADHDIGAGVLFKVREDPRVTRVGRFIRRYSLDELPQLFNVVKGDMSLVGPRPPLECEVARYGEDGAARRLFVKPGVTGLWQVSGRSNLSWDESVRADLRYVENWTFMLDLSILRRTIRAVLSGDGAY</sequence>
<evidence type="ECO:0000256" key="5">
    <source>
        <dbReference type="ARBA" id="ARBA00022989"/>
    </source>
</evidence>
<feature type="transmembrane region" description="Helical" evidence="8">
    <location>
        <begin position="95"/>
        <end position="114"/>
    </location>
</feature>
<evidence type="ECO:0000256" key="2">
    <source>
        <dbReference type="ARBA" id="ARBA00006464"/>
    </source>
</evidence>
<evidence type="ECO:0000259" key="9">
    <source>
        <dbReference type="Pfam" id="PF02397"/>
    </source>
</evidence>
<dbReference type="GO" id="GO:0016780">
    <property type="term" value="F:phosphotransferase activity, for other substituted phosphate groups"/>
    <property type="evidence" value="ECO:0007669"/>
    <property type="project" value="TreeGrafter"/>
</dbReference>
<dbReference type="GO" id="GO:0016020">
    <property type="term" value="C:membrane"/>
    <property type="evidence" value="ECO:0007669"/>
    <property type="project" value="UniProtKB-SubCell"/>
</dbReference>
<gene>
    <name evidence="10" type="ORF">Z045_12810</name>
</gene>
<keyword evidence="3 10" id="KW-0808">Transferase</keyword>
<comment type="caution">
    <text evidence="10">The sequence shown here is derived from an EMBL/GenBank/DDBJ whole genome shotgun (WGS) entry which is preliminary data.</text>
</comment>
<keyword evidence="4 8" id="KW-0812">Transmembrane</keyword>
<comment type="subcellular location">
    <subcellularLocation>
        <location evidence="1">Membrane</location>
        <topology evidence="1">Multi-pass membrane protein</topology>
    </subcellularLocation>
</comment>
<evidence type="ECO:0000256" key="6">
    <source>
        <dbReference type="ARBA" id="ARBA00023136"/>
    </source>
</evidence>
<evidence type="ECO:0000313" key="10">
    <source>
        <dbReference type="EMBL" id="KSZ58742.1"/>
    </source>
</evidence>
<feature type="domain" description="Bacterial sugar transferase" evidence="9">
    <location>
        <begin position="330"/>
        <end position="518"/>
    </location>
</feature>
<reference evidence="10 11" key="2">
    <citation type="journal article" date="2016" name="Genome Announc.">
        <title>Draft Genome Sequence of a Versatile Hydrocarbon-Degrading Bacterium, Rhodococcus pyridinivorans Strain KG-16, Collected from Oil Fields in India.</title>
        <authorList>
            <person name="Aggarwal R.K."/>
            <person name="Dawar C."/>
            <person name="Phanindranath R."/>
            <person name="Mutnuri L."/>
            <person name="Dayal A.M."/>
        </authorList>
    </citation>
    <scope>NUCLEOTIDE SEQUENCE [LARGE SCALE GENOMIC DNA]</scope>
    <source>
        <strain evidence="10 11">KG-16</strain>
    </source>
</reference>
<feature type="transmembrane region" description="Helical" evidence="8">
    <location>
        <begin position="336"/>
        <end position="356"/>
    </location>
</feature>
<comment type="similarity">
    <text evidence="2">Belongs to the bacterial sugar transferase family.</text>
</comment>
<keyword evidence="6 8" id="KW-0472">Membrane</keyword>
<feature type="transmembrane region" description="Helical" evidence="8">
    <location>
        <begin position="134"/>
        <end position="152"/>
    </location>
</feature>
<evidence type="ECO:0000256" key="3">
    <source>
        <dbReference type="ARBA" id="ARBA00022679"/>
    </source>
</evidence>
<protein>
    <submittedName>
        <fullName evidence="10">Exopolysaccharide biosynthesis polyprenyl glycosylphosphotransferase</fullName>
    </submittedName>
</protein>
<accession>A0A0V9UL29</accession>
<dbReference type="InterPro" id="IPR003362">
    <property type="entry name" value="Bact_transf"/>
</dbReference>
<dbReference type="AlphaFoldDB" id="A0A0V9UL29"/>
<evidence type="ECO:0000256" key="1">
    <source>
        <dbReference type="ARBA" id="ARBA00004141"/>
    </source>
</evidence>
<evidence type="ECO:0000256" key="8">
    <source>
        <dbReference type="SAM" id="Phobius"/>
    </source>
</evidence>
<name>A0A0V9UL29_9NOCA</name>
<feature type="region of interest" description="Disordered" evidence="7">
    <location>
        <begin position="1"/>
        <end position="33"/>
    </location>
</feature>
<dbReference type="PANTHER" id="PTHR30576:SF10">
    <property type="entry name" value="SLL5057 PROTEIN"/>
    <property type="match status" value="1"/>
</dbReference>
<dbReference type="Proteomes" id="UP000053060">
    <property type="component" value="Unassembled WGS sequence"/>
</dbReference>
<keyword evidence="5 8" id="KW-1133">Transmembrane helix</keyword>
<evidence type="ECO:0000256" key="4">
    <source>
        <dbReference type="ARBA" id="ARBA00022692"/>
    </source>
</evidence>